<protein>
    <recommendedName>
        <fullName evidence="3">Stationary phase growth adaptation protein</fullName>
    </recommendedName>
</protein>
<dbReference type="eggNOG" id="ENOG5032X9E">
    <property type="taxonomic scope" value="Bacteria"/>
</dbReference>
<accession>A7HVK4</accession>
<evidence type="ECO:0000313" key="2">
    <source>
        <dbReference type="Proteomes" id="UP000006377"/>
    </source>
</evidence>
<evidence type="ECO:0008006" key="3">
    <source>
        <dbReference type="Google" id="ProtNLM"/>
    </source>
</evidence>
<dbReference type="KEGG" id="pla:Plav_2323"/>
<dbReference type="Proteomes" id="UP000006377">
    <property type="component" value="Chromosome"/>
</dbReference>
<dbReference type="EMBL" id="CP000774">
    <property type="protein sequence ID" value="ABS63937.1"/>
    <property type="molecule type" value="Genomic_DNA"/>
</dbReference>
<organism evidence="1 2">
    <name type="scientific">Parvibaculum lavamentivorans (strain DS-1 / DSM 13023 / NCIMB 13966)</name>
    <dbReference type="NCBI Taxonomy" id="402881"/>
    <lineage>
        <taxon>Bacteria</taxon>
        <taxon>Pseudomonadati</taxon>
        <taxon>Pseudomonadota</taxon>
        <taxon>Alphaproteobacteria</taxon>
        <taxon>Hyphomicrobiales</taxon>
        <taxon>Parvibaculaceae</taxon>
        <taxon>Parvibaculum</taxon>
    </lineage>
</organism>
<reference evidence="1 2" key="1">
    <citation type="journal article" date="2011" name="Stand. Genomic Sci.">
        <title>Complete genome sequence of Parvibaculum lavamentivorans type strain (DS-1(T)).</title>
        <authorList>
            <person name="Schleheck D."/>
            <person name="Weiss M."/>
            <person name="Pitluck S."/>
            <person name="Bruce D."/>
            <person name="Land M.L."/>
            <person name="Han S."/>
            <person name="Saunders E."/>
            <person name="Tapia R."/>
            <person name="Detter C."/>
            <person name="Brettin T."/>
            <person name="Han J."/>
            <person name="Woyke T."/>
            <person name="Goodwin L."/>
            <person name="Pennacchio L."/>
            <person name="Nolan M."/>
            <person name="Cook A.M."/>
            <person name="Kjelleberg S."/>
            <person name="Thomas T."/>
        </authorList>
    </citation>
    <scope>NUCLEOTIDE SEQUENCE [LARGE SCALE GENOMIC DNA]</scope>
    <source>
        <strain evidence="2">DS-1 / DSM 13023 / NCIMB 13966</strain>
    </source>
</reference>
<gene>
    <name evidence="1" type="ordered locus">Plav_2323</name>
</gene>
<name>A7HVK4_PARL1</name>
<dbReference type="AlphaFoldDB" id="A7HVK4"/>
<evidence type="ECO:0000313" key="1">
    <source>
        <dbReference type="EMBL" id="ABS63937.1"/>
    </source>
</evidence>
<dbReference type="HOGENOM" id="CLU_1394024_0_0_5"/>
<proteinExistence type="predicted"/>
<sequence>MRWREFYCEGETYNLEHLHPFSFDMVIPAKQGQPEQRYNINVRFSLHCFSRGVKPGEKIPDHLAYSDDRETRIFDFDRYHRSRMLPDIVRYLGERKCFHDNHGNFYVFEITEEDGTTAYYSVFFTLSKAGRKAGLNLFISSAHLREERPYVRQIKPIRFRVLVYNTWKGKAVKPAP</sequence>
<keyword evidence="2" id="KW-1185">Reference proteome</keyword>
<dbReference type="OrthoDB" id="8456995at2"/>